<proteinExistence type="predicted"/>
<gene>
    <name evidence="1" type="ORF">ERS852429_03032</name>
</gene>
<organism evidence="1 2">
    <name type="scientific">Parabacteroides distasonis</name>
    <dbReference type="NCBI Taxonomy" id="823"/>
    <lineage>
        <taxon>Bacteria</taxon>
        <taxon>Pseudomonadati</taxon>
        <taxon>Bacteroidota</taxon>
        <taxon>Bacteroidia</taxon>
        <taxon>Bacteroidales</taxon>
        <taxon>Tannerellaceae</taxon>
        <taxon>Parabacteroides</taxon>
    </lineage>
</organism>
<dbReference type="Proteomes" id="UP000095591">
    <property type="component" value="Unassembled WGS sequence"/>
</dbReference>
<dbReference type="RefSeq" id="WP_057319750.1">
    <property type="nucleotide sequence ID" value="NZ_CYXP01000007.1"/>
</dbReference>
<accession>A0A173VGL8</accession>
<dbReference type="AlphaFoldDB" id="A0A173VGL8"/>
<protein>
    <submittedName>
        <fullName evidence="1">Uncharacterized protein</fullName>
    </submittedName>
</protein>
<dbReference type="EMBL" id="CYXP01000007">
    <property type="protein sequence ID" value="CUN26311.1"/>
    <property type="molecule type" value="Genomic_DNA"/>
</dbReference>
<evidence type="ECO:0000313" key="1">
    <source>
        <dbReference type="EMBL" id="CUN26311.1"/>
    </source>
</evidence>
<reference evidence="1 2" key="1">
    <citation type="submission" date="2015-09" db="EMBL/GenBank/DDBJ databases">
        <authorList>
            <consortium name="Pathogen Informatics"/>
        </authorList>
    </citation>
    <scope>NUCLEOTIDE SEQUENCE [LARGE SCALE GENOMIC DNA]</scope>
    <source>
        <strain evidence="1 2">2789STDY5608872</strain>
    </source>
</reference>
<sequence>MKNLTNVKTKISTSETLLGFNIGEPTIIKNKTIPYLKVKRGVDYLKTKGYDFTIQTAGRIDDVIVTRLK</sequence>
<evidence type="ECO:0000313" key="2">
    <source>
        <dbReference type="Proteomes" id="UP000095591"/>
    </source>
</evidence>
<name>A0A173VGL8_PARDI</name>